<sequence length="127" mass="14436">MFPNDKSIETLQQLFIEVKKYLALQKRYTQLEIAEKLTILLSTLILVLVIIILSMVALFYLSFTLAYLLAHLLGSIVISFALITCAILILIVAVYALRKNLIINPMAKFIANLFIEDPVKEKEQHGQ</sequence>
<keyword evidence="1" id="KW-0472">Membrane</keyword>
<organism evidence="2 3">
    <name type="scientific">Candidatus Bacteroides merdavium</name>
    <dbReference type="NCBI Taxonomy" id="2838472"/>
    <lineage>
        <taxon>Bacteria</taxon>
        <taxon>Pseudomonadati</taxon>
        <taxon>Bacteroidota</taxon>
        <taxon>Bacteroidia</taxon>
        <taxon>Bacteroidales</taxon>
        <taxon>Bacteroidaceae</taxon>
        <taxon>Bacteroides</taxon>
    </lineage>
</organism>
<reference evidence="2" key="2">
    <citation type="submission" date="2021-04" db="EMBL/GenBank/DDBJ databases">
        <authorList>
            <person name="Gilroy R."/>
        </authorList>
    </citation>
    <scope>NUCLEOTIDE SEQUENCE</scope>
    <source>
        <strain evidence="2">CHK118-2852</strain>
    </source>
</reference>
<name>A0A9D2KEH0_9BACE</name>
<feature type="transmembrane region" description="Helical" evidence="1">
    <location>
        <begin position="67"/>
        <end position="97"/>
    </location>
</feature>
<dbReference type="EMBL" id="DXAV01000024">
    <property type="protein sequence ID" value="HIZ91073.1"/>
    <property type="molecule type" value="Genomic_DNA"/>
</dbReference>
<evidence type="ECO:0000313" key="2">
    <source>
        <dbReference type="EMBL" id="HIZ91073.1"/>
    </source>
</evidence>
<dbReference type="Proteomes" id="UP000824108">
    <property type="component" value="Unassembled WGS sequence"/>
</dbReference>
<feature type="transmembrane region" description="Helical" evidence="1">
    <location>
        <begin position="37"/>
        <end position="61"/>
    </location>
</feature>
<keyword evidence="1" id="KW-0812">Transmembrane</keyword>
<dbReference type="AlphaFoldDB" id="A0A9D2KEH0"/>
<gene>
    <name evidence="2" type="ORF">H9807_02965</name>
</gene>
<protein>
    <submittedName>
        <fullName evidence="2">Phage holin family protein</fullName>
    </submittedName>
</protein>
<reference evidence="2" key="1">
    <citation type="journal article" date="2021" name="PeerJ">
        <title>Extensive microbial diversity within the chicken gut microbiome revealed by metagenomics and culture.</title>
        <authorList>
            <person name="Gilroy R."/>
            <person name="Ravi A."/>
            <person name="Getino M."/>
            <person name="Pursley I."/>
            <person name="Horton D.L."/>
            <person name="Alikhan N.F."/>
            <person name="Baker D."/>
            <person name="Gharbi K."/>
            <person name="Hall N."/>
            <person name="Watson M."/>
            <person name="Adriaenssens E.M."/>
            <person name="Foster-Nyarko E."/>
            <person name="Jarju S."/>
            <person name="Secka A."/>
            <person name="Antonio M."/>
            <person name="Oren A."/>
            <person name="Chaudhuri R.R."/>
            <person name="La Ragione R."/>
            <person name="Hildebrand F."/>
            <person name="Pallen M.J."/>
        </authorList>
    </citation>
    <scope>NUCLEOTIDE SEQUENCE</scope>
    <source>
        <strain evidence="2">CHK118-2852</strain>
    </source>
</reference>
<keyword evidence="1" id="KW-1133">Transmembrane helix</keyword>
<evidence type="ECO:0000256" key="1">
    <source>
        <dbReference type="SAM" id="Phobius"/>
    </source>
</evidence>
<proteinExistence type="predicted"/>
<evidence type="ECO:0000313" key="3">
    <source>
        <dbReference type="Proteomes" id="UP000824108"/>
    </source>
</evidence>
<accession>A0A9D2KEH0</accession>
<comment type="caution">
    <text evidence="2">The sequence shown here is derived from an EMBL/GenBank/DDBJ whole genome shotgun (WGS) entry which is preliminary data.</text>
</comment>